<keyword evidence="2" id="KW-1185">Reference proteome</keyword>
<organism evidence="1 2">
    <name type="scientific">Staurois parvus</name>
    <dbReference type="NCBI Taxonomy" id="386267"/>
    <lineage>
        <taxon>Eukaryota</taxon>
        <taxon>Metazoa</taxon>
        <taxon>Chordata</taxon>
        <taxon>Craniata</taxon>
        <taxon>Vertebrata</taxon>
        <taxon>Euteleostomi</taxon>
        <taxon>Amphibia</taxon>
        <taxon>Batrachia</taxon>
        <taxon>Anura</taxon>
        <taxon>Neobatrachia</taxon>
        <taxon>Ranoidea</taxon>
        <taxon>Ranidae</taxon>
        <taxon>Staurois</taxon>
    </lineage>
</organism>
<name>A0ABN9C9S7_9NEOB</name>
<dbReference type="EMBL" id="CATNWA010008786">
    <property type="protein sequence ID" value="CAI9556812.1"/>
    <property type="molecule type" value="Genomic_DNA"/>
</dbReference>
<comment type="caution">
    <text evidence="1">The sequence shown here is derived from an EMBL/GenBank/DDBJ whole genome shotgun (WGS) entry which is preliminary data.</text>
</comment>
<evidence type="ECO:0000313" key="2">
    <source>
        <dbReference type="Proteomes" id="UP001162483"/>
    </source>
</evidence>
<proteinExistence type="predicted"/>
<accession>A0ABN9C9S7</accession>
<reference evidence="1" key="1">
    <citation type="submission" date="2023-05" db="EMBL/GenBank/DDBJ databases">
        <authorList>
            <person name="Stuckert A."/>
        </authorList>
    </citation>
    <scope>NUCLEOTIDE SEQUENCE</scope>
</reference>
<dbReference type="Proteomes" id="UP001162483">
    <property type="component" value="Unassembled WGS sequence"/>
</dbReference>
<protein>
    <submittedName>
        <fullName evidence="1">Uncharacterized protein</fullName>
    </submittedName>
</protein>
<sequence>MKVIASTNGGIYTGNFFYASNGGDQQLIAGLMQSAGILTLTATDIPSDTNIVIIANKKH</sequence>
<evidence type="ECO:0000313" key="1">
    <source>
        <dbReference type="EMBL" id="CAI9556812.1"/>
    </source>
</evidence>
<gene>
    <name evidence="1" type="ORF">SPARVUS_LOCUS4591801</name>
</gene>